<dbReference type="SUPFAM" id="SSF51011">
    <property type="entry name" value="Glycosyl hydrolase domain"/>
    <property type="match status" value="1"/>
</dbReference>
<feature type="domain" description="Glycoside hydrolase family 31 TIM barrel" evidence="4">
    <location>
        <begin position="325"/>
        <end position="627"/>
    </location>
</feature>
<dbReference type="AlphaFoldDB" id="A0A7Y9UTS6"/>
<reference evidence="6 7" key="1">
    <citation type="submission" date="2020-07" db="EMBL/GenBank/DDBJ databases">
        <title>Sequencing the genomes of 1000 actinobacteria strains.</title>
        <authorList>
            <person name="Klenk H.-P."/>
        </authorList>
    </citation>
    <scope>NUCLEOTIDE SEQUENCE [LARGE SCALE GENOMIC DNA]</scope>
    <source>
        <strain evidence="6 7">DSM 23819</strain>
    </source>
</reference>
<dbReference type="Proteomes" id="UP000540656">
    <property type="component" value="Unassembled WGS sequence"/>
</dbReference>
<dbReference type="EC" id="3.2.1.20" evidence="6"/>
<comment type="similarity">
    <text evidence="1 2">Belongs to the glycosyl hydrolase 31 family.</text>
</comment>
<dbReference type="RefSeq" id="WP_179502105.1">
    <property type="nucleotide sequence ID" value="NZ_JACCAA010000001.1"/>
</dbReference>
<evidence type="ECO:0000313" key="6">
    <source>
        <dbReference type="EMBL" id="NYG59009.1"/>
    </source>
</evidence>
<proteinExistence type="inferred from homology"/>
<dbReference type="InterPro" id="IPR044112">
    <property type="entry name" value="YihQ_TIM-like"/>
</dbReference>
<feature type="domain" description="Glycosyl hydrolase family 31 C-terminal" evidence="5">
    <location>
        <begin position="653"/>
        <end position="728"/>
    </location>
</feature>
<evidence type="ECO:0000313" key="7">
    <source>
        <dbReference type="Proteomes" id="UP000540656"/>
    </source>
</evidence>
<keyword evidence="3" id="KW-0472">Membrane</keyword>
<evidence type="ECO:0000256" key="2">
    <source>
        <dbReference type="RuleBase" id="RU361185"/>
    </source>
</evidence>
<dbReference type="InterPro" id="IPR013780">
    <property type="entry name" value="Glyco_hydro_b"/>
</dbReference>
<gene>
    <name evidence="6" type="ORF">BJ980_001932</name>
</gene>
<evidence type="ECO:0000256" key="1">
    <source>
        <dbReference type="ARBA" id="ARBA00007806"/>
    </source>
</evidence>
<sequence length="752" mass="82127">MSEPRKRRGLVWLRRTVIALVLVLAVAAAGMLVFMSTLPEDHLDVVDPGRLEVAEGARGTWEMGPVTIRVTDDQLVIERDDATVFASLAGTSFVTGARGEVTWQEHRGYFWADVELADRLGKQSIDEVSEWGDEVVLNGELGGDGERAAYSLTLSRKGDAVVADLVTDGELDAVGLVSGRTKDAGVHGFGEQFTDFDLDGRLLPIVDREQGVGRGTQPLTFLADLTNKAAGGTEQMTYAAWSTFVTDDLRKVRLDPEVEESHAFAVADTRDPERVGLEVWAPRLRAELSAGASPTEVVARTDQVASPPLAEWTQQGAVIGLQGGTEKVRREVAELREAGTRISAVWLQDWTGQRTTSFGDRLWWTWQLDRERYPDWAELVADLAEQGIRTTTYVNTFLVDAAPKDDPDIRNLFAEAKAAGHLVEKEDGSPYLLDQGGFDAALVDLTDPAARDWFARVIADEVLADGVDGFMADFGEGLPFDARVAEGDAATAHNQWPLLWAKTVRAACELADKPDCVTWFRAGSSGMDEHASLFWNGDQLVDFGAEDGLASALLGTFSAGVSGWPLVHSDIGGYTSINAVIRNYTRPEDLLERWTEYAAFGVVMRTHEGNRPAENAQVYDSAASEEAFARMTRVFAELASYRRPFIEQALTTGVPVIRHGWLVHPGTRAAEVDTQFFLGDSILVAPVLEHDADTVEVTLPPGRWVHLITGKTYAGDRTHTVDAPLGMPAAFIEADHPLTGDLRTRIAQALED</sequence>
<dbReference type="GO" id="GO:0005975">
    <property type="term" value="P:carbohydrate metabolic process"/>
    <property type="evidence" value="ECO:0007669"/>
    <property type="project" value="InterPro"/>
</dbReference>
<dbReference type="Pfam" id="PF21365">
    <property type="entry name" value="Glyco_hydro_31_3rd"/>
    <property type="match status" value="1"/>
</dbReference>
<dbReference type="InterPro" id="IPR017853">
    <property type="entry name" value="GH"/>
</dbReference>
<dbReference type="InterPro" id="IPR048395">
    <property type="entry name" value="Glyco_hydro_31_C"/>
</dbReference>
<dbReference type="PANTHER" id="PTHR46959">
    <property type="entry name" value="SULFOQUINOVOSIDASE"/>
    <property type="match status" value="1"/>
</dbReference>
<keyword evidence="3" id="KW-1133">Transmembrane helix</keyword>
<dbReference type="PANTHER" id="PTHR46959:SF2">
    <property type="entry name" value="SULFOQUINOVOSIDASE"/>
    <property type="match status" value="1"/>
</dbReference>
<dbReference type="InterPro" id="IPR052990">
    <property type="entry name" value="Sulfoquinovosidase_GH31"/>
</dbReference>
<keyword evidence="2 6" id="KW-0378">Hydrolase</keyword>
<comment type="caution">
    <text evidence="6">The sequence shown here is derived from an EMBL/GenBank/DDBJ whole genome shotgun (WGS) entry which is preliminary data.</text>
</comment>
<dbReference type="InterPro" id="IPR000322">
    <property type="entry name" value="Glyco_hydro_31_TIM"/>
</dbReference>
<dbReference type="SUPFAM" id="SSF51445">
    <property type="entry name" value="(Trans)glycosidases"/>
    <property type="match status" value="1"/>
</dbReference>
<dbReference type="Gene3D" id="3.20.20.80">
    <property type="entry name" value="Glycosidases"/>
    <property type="match status" value="1"/>
</dbReference>
<protein>
    <submittedName>
        <fullName evidence="6">Alpha-glucosidase</fullName>
        <ecNumber evidence="6">3.2.1.20</ecNumber>
    </submittedName>
</protein>
<keyword evidence="7" id="KW-1185">Reference proteome</keyword>
<keyword evidence="3" id="KW-0812">Transmembrane</keyword>
<dbReference type="NCBIfam" id="NF007746">
    <property type="entry name" value="PRK10426.1"/>
    <property type="match status" value="1"/>
</dbReference>
<dbReference type="Gene3D" id="2.60.40.1180">
    <property type="entry name" value="Golgi alpha-mannosidase II"/>
    <property type="match status" value="1"/>
</dbReference>
<keyword evidence="2 6" id="KW-0326">Glycosidase</keyword>
<dbReference type="Pfam" id="PF01055">
    <property type="entry name" value="Glyco_hydro_31_2nd"/>
    <property type="match status" value="1"/>
</dbReference>
<evidence type="ECO:0000256" key="3">
    <source>
        <dbReference type="SAM" id="Phobius"/>
    </source>
</evidence>
<evidence type="ECO:0000259" key="4">
    <source>
        <dbReference type="Pfam" id="PF01055"/>
    </source>
</evidence>
<dbReference type="EMBL" id="JACCAA010000001">
    <property type="protein sequence ID" value="NYG59009.1"/>
    <property type="molecule type" value="Genomic_DNA"/>
</dbReference>
<dbReference type="CDD" id="cd06594">
    <property type="entry name" value="GH31_glucosidase_YihQ"/>
    <property type="match status" value="1"/>
</dbReference>
<name>A0A7Y9UTS6_9ACTN</name>
<evidence type="ECO:0000259" key="5">
    <source>
        <dbReference type="Pfam" id="PF21365"/>
    </source>
</evidence>
<dbReference type="GO" id="GO:0004558">
    <property type="term" value="F:alpha-1,4-glucosidase activity"/>
    <property type="evidence" value="ECO:0007669"/>
    <property type="project" value="UniProtKB-EC"/>
</dbReference>
<organism evidence="6 7">
    <name type="scientific">Nocardioides daedukensis</name>
    <dbReference type="NCBI Taxonomy" id="634462"/>
    <lineage>
        <taxon>Bacteria</taxon>
        <taxon>Bacillati</taxon>
        <taxon>Actinomycetota</taxon>
        <taxon>Actinomycetes</taxon>
        <taxon>Propionibacteriales</taxon>
        <taxon>Nocardioidaceae</taxon>
        <taxon>Nocardioides</taxon>
    </lineage>
</organism>
<feature type="transmembrane region" description="Helical" evidence="3">
    <location>
        <begin position="12"/>
        <end position="35"/>
    </location>
</feature>
<accession>A0A7Y9UTS6</accession>